<keyword evidence="4" id="KW-1003">Cell membrane</keyword>
<dbReference type="KEGG" id="csy:CENSYa_0926"/>
<dbReference type="PROSITE" id="PS50885">
    <property type="entry name" value="HAMP"/>
    <property type="match status" value="1"/>
</dbReference>
<keyword evidence="11" id="KW-0472">Membrane</keyword>
<keyword evidence="8" id="KW-0418">Kinase</keyword>
<dbReference type="EC" id="2.7.13.3" evidence="3"/>
<keyword evidence="15" id="KW-1185">Reference proteome</keyword>
<organism evidence="14 15">
    <name type="scientific">Cenarchaeum symbiosum (strain A)</name>
    <dbReference type="NCBI Taxonomy" id="414004"/>
    <lineage>
        <taxon>Archaea</taxon>
        <taxon>Nitrososphaerota</taxon>
        <taxon>Candidatus Cenarchaeales</taxon>
        <taxon>Candidatus Cenarchaeaceae</taxon>
        <taxon>Candidatus Cenarchaeum</taxon>
    </lineage>
</organism>
<evidence type="ECO:0000256" key="6">
    <source>
        <dbReference type="ARBA" id="ARBA00022679"/>
    </source>
</evidence>
<dbReference type="EMBL" id="DP000238">
    <property type="protein sequence ID" value="ABK77558.1"/>
    <property type="molecule type" value="Genomic_DNA"/>
</dbReference>
<keyword evidence="7" id="KW-0547">Nucleotide-binding</keyword>
<evidence type="ECO:0000256" key="9">
    <source>
        <dbReference type="ARBA" id="ARBA00022840"/>
    </source>
</evidence>
<keyword evidence="9" id="KW-0067">ATP-binding</keyword>
<evidence type="ECO:0000259" key="12">
    <source>
        <dbReference type="PROSITE" id="PS50125"/>
    </source>
</evidence>
<keyword evidence="5" id="KW-0597">Phosphoprotein</keyword>
<dbReference type="InterPro" id="IPR001054">
    <property type="entry name" value="A/G_cyclase"/>
</dbReference>
<evidence type="ECO:0000313" key="14">
    <source>
        <dbReference type="EMBL" id="ABK77558.1"/>
    </source>
</evidence>
<dbReference type="GO" id="GO:0009190">
    <property type="term" value="P:cyclic nucleotide biosynthetic process"/>
    <property type="evidence" value="ECO:0007669"/>
    <property type="project" value="InterPro"/>
</dbReference>
<sequence length="550" mass="58934">MVVSVLALSITSFLSFSYSDQILRERAGAQLSGESSIRGDSVLFLLNTRMGEVQTIASDPEIGALVEGAVSSGGTPAASEFVEQLRAFEHLTGSEDLEGLVIAGADGRVLFERGNVGDHTGNPLLIRALKGGTSDFVPWEDGKRLLVAAPLAPAGGGSVPAGVVMAQLATSGIDEILLDRSGLGETGEVYMVDDDYMMISESRFIEGAVFSQVVETHATTECFEKGIDSSGLYDDYRGVLIYGSAFCAKDMGFVLIAEIDEAETVQPIKTLEGRILQTGIAIMVGMSVLTLVLARSLTGPLIKLRNAANDIAHGNYDVSTSISSRDEIGDLSTSFDYMARRLKESLEEIRAKDSVIRQQEDMLLSFSEQSQEYCVCMVDMRDSTRIAAALSEPQTIDFYQTFLNSMAEIVRGHGGITIKNIGDALLFSFPNLHPDTLEVFQKTMECCLDMGDAHGEISKKLTGRGLPAVSYRISATYGPVQLAKISTSSVNDIFGPTVNRCAKINRAAPPNGLVVGAEFHRNARSMPGFAFAKSDKGSGGFDAYIVTRAG</sequence>
<dbReference type="EnsemblBacteria" id="ABK77558">
    <property type="protein sequence ID" value="ABK77558"/>
    <property type="gene ID" value="CENSYa_0926"/>
</dbReference>
<name>A0RW41_CENSY</name>
<feature type="domain" description="Guanylate cyclase" evidence="12">
    <location>
        <begin position="374"/>
        <end position="505"/>
    </location>
</feature>
<evidence type="ECO:0000256" key="2">
    <source>
        <dbReference type="ARBA" id="ARBA00004651"/>
    </source>
</evidence>
<evidence type="ECO:0000313" key="15">
    <source>
        <dbReference type="Proteomes" id="UP000000758"/>
    </source>
</evidence>
<evidence type="ECO:0000256" key="8">
    <source>
        <dbReference type="ARBA" id="ARBA00022777"/>
    </source>
</evidence>
<evidence type="ECO:0000256" key="5">
    <source>
        <dbReference type="ARBA" id="ARBA00022553"/>
    </source>
</evidence>
<keyword evidence="10" id="KW-0902">Two-component regulatory system</keyword>
<protein>
    <recommendedName>
        <fullName evidence="3">histidine kinase</fullName>
        <ecNumber evidence="3">2.7.13.3</ecNumber>
    </recommendedName>
</protein>
<evidence type="ECO:0000259" key="13">
    <source>
        <dbReference type="PROSITE" id="PS50885"/>
    </source>
</evidence>
<dbReference type="InterPro" id="IPR050398">
    <property type="entry name" value="HssS/ArlS-like"/>
</dbReference>
<dbReference type="InterPro" id="IPR029787">
    <property type="entry name" value="Nucleotide_cyclase"/>
</dbReference>
<dbReference type="Proteomes" id="UP000000758">
    <property type="component" value="Chromosome"/>
</dbReference>
<dbReference type="GO" id="GO:0004673">
    <property type="term" value="F:protein histidine kinase activity"/>
    <property type="evidence" value="ECO:0007669"/>
    <property type="project" value="UniProtKB-EC"/>
</dbReference>
<accession>A0RW41</accession>
<comment type="catalytic activity">
    <reaction evidence="1">
        <text>ATP + protein L-histidine = ADP + protein N-phospho-L-histidine.</text>
        <dbReference type="EC" id="2.7.13.3"/>
    </reaction>
</comment>
<dbReference type="AlphaFoldDB" id="A0RW41"/>
<dbReference type="SUPFAM" id="SSF55073">
    <property type="entry name" value="Nucleotide cyclase"/>
    <property type="match status" value="1"/>
</dbReference>
<evidence type="ECO:0000256" key="11">
    <source>
        <dbReference type="ARBA" id="ARBA00023136"/>
    </source>
</evidence>
<dbReference type="InterPro" id="IPR003660">
    <property type="entry name" value="HAMP_dom"/>
</dbReference>
<dbReference type="HOGENOM" id="CLU_461278_0_0_2"/>
<dbReference type="Gene3D" id="6.10.340.10">
    <property type="match status" value="1"/>
</dbReference>
<evidence type="ECO:0000256" key="4">
    <source>
        <dbReference type="ARBA" id="ARBA00022475"/>
    </source>
</evidence>
<dbReference type="GO" id="GO:0005524">
    <property type="term" value="F:ATP binding"/>
    <property type="evidence" value="ECO:0007669"/>
    <property type="project" value="UniProtKB-KW"/>
</dbReference>
<gene>
    <name evidence="14" type="ordered locus">CENSYa_0926</name>
</gene>
<dbReference type="SUPFAM" id="SSF158472">
    <property type="entry name" value="HAMP domain-like"/>
    <property type="match status" value="1"/>
</dbReference>
<dbReference type="GO" id="GO:0005886">
    <property type="term" value="C:plasma membrane"/>
    <property type="evidence" value="ECO:0007669"/>
    <property type="project" value="UniProtKB-SubCell"/>
</dbReference>
<dbReference type="GO" id="GO:0000160">
    <property type="term" value="P:phosphorelay signal transduction system"/>
    <property type="evidence" value="ECO:0007669"/>
    <property type="project" value="UniProtKB-KW"/>
</dbReference>
<dbReference type="Gene3D" id="3.30.70.1230">
    <property type="entry name" value="Nucleotide cyclase"/>
    <property type="match status" value="1"/>
</dbReference>
<proteinExistence type="predicted"/>
<dbReference type="PANTHER" id="PTHR45528:SF1">
    <property type="entry name" value="SENSOR HISTIDINE KINASE CPXA"/>
    <property type="match status" value="1"/>
</dbReference>
<reference evidence="14 15" key="1">
    <citation type="journal article" date="2006" name="Proc. Natl. Acad. Sci. U.S.A.">
        <title>Genomic analysis of the uncultivated marine crenarchaeote Cenarchaeum symbiosum.</title>
        <authorList>
            <person name="Hallam S.J."/>
            <person name="Konstantinidis K.T."/>
            <person name="Putnam N."/>
            <person name="Schleper C."/>
            <person name="Watanabe Y."/>
            <person name="Sugahara J."/>
            <person name="Preston C."/>
            <person name="de la Torre J."/>
            <person name="Richardson P.M."/>
            <person name="DeLong E.F."/>
        </authorList>
    </citation>
    <scope>NUCLEOTIDE SEQUENCE [LARGE SCALE GENOMIC DNA]</scope>
    <source>
        <strain evidence="15">A</strain>
    </source>
</reference>
<evidence type="ECO:0000256" key="3">
    <source>
        <dbReference type="ARBA" id="ARBA00012438"/>
    </source>
</evidence>
<dbReference type="SMART" id="SM00304">
    <property type="entry name" value="HAMP"/>
    <property type="match status" value="1"/>
</dbReference>
<dbReference type="Pfam" id="PF00211">
    <property type="entry name" value="Guanylate_cyc"/>
    <property type="match status" value="1"/>
</dbReference>
<feature type="domain" description="HAMP" evidence="13">
    <location>
        <begin position="295"/>
        <end position="347"/>
    </location>
</feature>
<evidence type="ECO:0000256" key="1">
    <source>
        <dbReference type="ARBA" id="ARBA00000085"/>
    </source>
</evidence>
<dbReference type="Pfam" id="PF00672">
    <property type="entry name" value="HAMP"/>
    <property type="match status" value="1"/>
</dbReference>
<dbReference type="CDD" id="cd06225">
    <property type="entry name" value="HAMP"/>
    <property type="match status" value="1"/>
</dbReference>
<dbReference type="PROSITE" id="PS50125">
    <property type="entry name" value="GUANYLATE_CYCLASE_2"/>
    <property type="match status" value="1"/>
</dbReference>
<evidence type="ECO:0000256" key="10">
    <source>
        <dbReference type="ARBA" id="ARBA00023012"/>
    </source>
</evidence>
<dbReference type="SMART" id="SM00044">
    <property type="entry name" value="CYCc"/>
    <property type="match status" value="1"/>
</dbReference>
<comment type="subcellular location">
    <subcellularLocation>
        <location evidence="2">Cell membrane</location>
        <topology evidence="2">Multi-pass membrane protein</topology>
    </subcellularLocation>
</comment>
<dbReference type="PANTHER" id="PTHR45528">
    <property type="entry name" value="SENSOR HISTIDINE KINASE CPXA"/>
    <property type="match status" value="1"/>
</dbReference>
<evidence type="ECO:0000256" key="7">
    <source>
        <dbReference type="ARBA" id="ARBA00022741"/>
    </source>
</evidence>
<dbReference type="CDD" id="cd07302">
    <property type="entry name" value="CHD"/>
    <property type="match status" value="1"/>
</dbReference>
<keyword evidence="6 14" id="KW-0808">Transferase</keyword>